<reference evidence="1 2" key="1">
    <citation type="submission" date="2024-01" db="EMBL/GenBank/DDBJ databases">
        <title>Genome assemblies of Stephania.</title>
        <authorList>
            <person name="Yang L."/>
        </authorList>
    </citation>
    <scope>NUCLEOTIDE SEQUENCE [LARGE SCALE GENOMIC DNA]</scope>
    <source>
        <strain evidence="1">QJT</strain>
        <tissue evidence="1">Leaf</tissue>
    </source>
</reference>
<dbReference type="SUPFAM" id="SSF52058">
    <property type="entry name" value="L domain-like"/>
    <property type="match status" value="1"/>
</dbReference>
<dbReference type="Proteomes" id="UP001417504">
    <property type="component" value="Unassembled WGS sequence"/>
</dbReference>
<dbReference type="InterPro" id="IPR032675">
    <property type="entry name" value="LRR_dom_sf"/>
</dbReference>
<dbReference type="Gene3D" id="3.80.10.10">
    <property type="entry name" value="Ribonuclease Inhibitor"/>
    <property type="match status" value="2"/>
</dbReference>
<protein>
    <submittedName>
        <fullName evidence="1">Uncharacterized protein</fullName>
    </submittedName>
</protein>
<organism evidence="1 2">
    <name type="scientific">Stephania japonica</name>
    <dbReference type="NCBI Taxonomy" id="461633"/>
    <lineage>
        <taxon>Eukaryota</taxon>
        <taxon>Viridiplantae</taxon>
        <taxon>Streptophyta</taxon>
        <taxon>Embryophyta</taxon>
        <taxon>Tracheophyta</taxon>
        <taxon>Spermatophyta</taxon>
        <taxon>Magnoliopsida</taxon>
        <taxon>Ranunculales</taxon>
        <taxon>Menispermaceae</taxon>
        <taxon>Menispermoideae</taxon>
        <taxon>Cissampelideae</taxon>
        <taxon>Stephania</taxon>
    </lineage>
</organism>
<name>A0AAP0JTE2_9MAGN</name>
<gene>
    <name evidence="1" type="ORF">Sjap_009211</name>
</gene>
<evidence type="ECO:0000313" key="1">
    <source>
        <dbReference type="EMBL" id="KAK9138617.1"/>
    </source>
</evidence>
<keyword evidence="2" id="KW-1185">Reference proteome</keyword>
<dbReference type="EMBL" id="JBBNAE010000003">
    <property type="protein sequence ID" value="KAK9138617.1"/>
    <property type="molecule type" value="Genomic_DNA"/>
</dbReference>
<dbReference type="PANTHER" id="PTHR36766:SF70">
    <property type="entry name" value="DISEASE RESISTANCE PROTEIN RGA4"/>
    <property type="match status" value="1"/>
</dbReference>
<accession>A0AAP0JTE2</accession>
<sequence length="225" mass="25726">MHLKLLYIANCTLLQCDGIFFTENNNELPLLSCLELVVRGCHALNSLNFPLQCWSSLRDVQIVDCRGLKSFPEGLSLLPHLEVLRIGQFCEDLDNFPFPDSDQLQIHYFTCLKYLALVGWPKLKSLPHQLQHLKKLKALLIEEFSGLITLPDWLGGLVLLHLLVYSCENLTHLPSKEAMLRLTLLEEFDIKNCPLLKDKCNKDRGGHEWSKISHIQTITIDDVPV</sequence>
<dbReference type="PANTHER" id="PTHR36766">
    <property type="entry name" value="PLANT BROAD-SPECTRUM MILDEW RESISTANCE PROTEIN RPW8"/>
    <property type="match status" value="1"/>
</dbReference>
<comment type="caution">
    <text evidence="1">The sequence shown here is derived from an EMBL/GenBank/DDBJ whole genome shotgun (WGS) entry which is preliminary data.</text>
</comment>
<proteinExistence type="predicted"/>
<dbReference type="AlphaFoldDB" id="A0AAP0JTE2"/>
<evidence type="ECO:0000313" key="2">
    <source>
        <dbReference type="Proteomes" id="UP001417504"/>
    </source>
</evidence>